<dbReference type="Gene3D" id="3.40.50.2000">
    <property type="entry name" value="Glycogen Phosphorylase B"/>
    <property type="match status" value="2"/>
</dbReference>
<reference evidence="2" key="1">
    <citation type="submission" date="2022-07" db="EMBL/GenBank/DDBJ databases">
        <title>Genome sequencing of Photobacterium atrarenae GJH2-4.</title>
        <authorList>
            <person name="Park S.-J."/>
        </authorList>
    </citation>
    <scope>NUCLEOTIDE SEQUENCE</scope>
    <source>
        <strain evidence="2">GJH2-4</strain>
    </source>
</reference>
<keyword evidence="3" id="KW-1185">Reference proteome</keyword>
<dbReference type="PANTHER" id="PTHR12526:SF630">
    <property type="entry name" value="GLYCOSYLTRANSFERASE"/>
    <property type="match status" value="1"/>
</dbReference>
<dbReference type="RefSeq" id="WP_255387950.1">
    <property type="nucleotide sequence ID" value="NZ_CP101508.1"/>
</dbReference>
<organism evidence="2 3">
    <name type="scientific">Photobacterium atrarenae</name>
    <dbReference type="NCBI Taxonomy" id="865757"/>
    <lineage>
        <taxon>Bacteria</taxon>
        <taxon>Pseudomonadati</taxon>
        <taxon>Pseudomonadota</taxon>
        <taxon>Gammaproteobacteria</taxon>
        <taxon>Vibrionales</taxon>
        <taxon>Vibrionaceae</taxon>
        <taxon>Photobacterium</taxon>
    </lineage>
</organism>
<dbReference type="InterPro" id="IPR028098">
    <property type="entry name" value="Glyco_trans_4-like_N"/>
</dbReference>
<dbReference type="CDD" id="cd03801">
    <property type="entry name" value="GT4_PimA-like"/>
    <property type="match status" value="1"/>
</dbReference>
<dbReference type="EMBL" id="CP101508">
    <property type="protein sequence ID" value="UTV26742.1"/>
    <property type="molecule type" value="Genomic_DNA"/>
</dbReference>
<dbReference type="Pfam" id="PF13692">
    <property type="entry name" value="Glyco_trans_1_4"/>
    <property type="match status" value="1"/>
</dbReference>
<gene>
    <name evidence="2" type="ORF">NNL38_10275</name>
</gene>
<name>A0ABY5GDQ9_9GAMM</name>
<evidence type="ECO:0000259" key="1">
    <source>
        <dbReference type="Pfam" id="PF13439"/>
    </source>
</evidence>
<feature type="domain" description="Glycosyltransferase subfamily 4-like N-terminal" evidence="1">
    <location>
        <begin position="12"/>
        <end position="150"/>
    </location>
</feature>
<dbReference type="PANTHER" id="PTHR12526">
    <property type="entry name" value="GLYCOSYLTRANSFERASE"/>
    <property type="match status" value="1"/>
</dbReference>
<evidence type="ECO:0000313" key="2">
    <source>
        <dbReference type="EMBL" id="UTV26742.1"/>
    </source>
</evidence>
<proteinExistence type="predicted"/>
<accession>A0ABY5GDQ9</accession>
<dbReference type="SUPFAM" id="SSF53756">
    <property type="entry name" value="UDP-Glycosyltransferase/glycogen phosphorylase"/>
    <property type="match status" value="1"/>
</dbReference>
<dbReference type="Proteomes" id="UP001057998">
    <property type="component" value="Chromosome 1"/>
</dbReference>
<sequence length="344" mass="38871">MKVMLLLDSSGFGGIESHVLQLALMLHQRRVNVEVMFYRQYPQHPLYARLAQAGICYRFAQGSVKLIRQAMMACTADDTVHAHGYKASIVARLLRMGCACRVVTTFHAGETGDWKVRSYELLNRRTARLSENLAVSEAIRSRLGARCRVMRNFIETTSIGARSEPPPQAGLRFAFVGRLSEEKGLDRYLQLSRLFPEHQWHVFGDGPQQQSLQAAPHCIYHGAVPSMQAYWAGIDVLIMPSRQEGLPMAAIEALAHGTLVIATQVGQLADLVDRRFLVPESQWQQMPVLIDMMAGWQPAMWRELQHQARLRVEQAFSADALWTQYRSIYRYQPDNACAAKAMTV</sequence>
<evidence type="ECO:0000313" key="3">
    <source>
        <dbReference type="Proteomes" id="UP001057998"/>
    </source>
</evidence>
<protein>
    <submittedName>
        <fullName evidence="2">Glycosyltransferase family 4 protein</fullName>
    </submittedName>
</protein>
<dbReference type="Pfam" id="PF13439">
    <property type="entry name" value="Glyco_transf_4"/>
    <property type="match status" value="1"/>
</dbReference>